<evidence type="ECO:0000256" key="2">
    <source>
        <dbReference type="SAM" id="MobiDB-lite"/>
    </source>
</evidence>
<dbReference type="AlphaFoldDB" id="A0AAV6NE50"/>
<accession>A0AAV6NE50</accession>
<feature type="compositionally biased region" description="Polar residues" evidence="2">
    <location>
        <begin position="329"/>
        <end position="353"/>
    </location>
</feature>
<name>A0AAV6NE50_9ROSI</name>
<evidence type="ECO:0000256" key="1">
    <source>
        <dbReference type="SAM" id="Coils"/>
    </source>
</evidence>
<keyword evidence="1" id="KW-0175">Coiled coil</keyword>
<feature type="coiled-coil region" evidence="1">
    <location>
        <begin position="84"/>
        <end position="111"/>
    </location>
</feature>
<feature type="region of interest" description="Disordered" evidence="2">
    <location>
        <begin position="551"/>
        <end position="572"/>
    </location>
</feature>
<dbReference type="Proteomes" id="UP000685013">
    <property type="component" value="Chromosome 7"/>
</dbReference>
<feature type="compositionally biased region" description="Basic and acidic residues" evidence="2">
    <location>
        <begin position="465"/>
        <end position="476"/>
    </location>
</feature>
<feature type="region of interest" description="Disordered" evidence="2">
    <location>
        <begin position="465"/>
        <end position="495"/>
    </location>
</feature>
<feature type="compositionally biased region" description="Polar residues" evidence="2">
    <location>
        <begin position="184"/>
        <end position="194"/>
    </location>
</feature>
<feature type="non-terminal residue" evidence="3">
    <location>
        <position position="1"/>
    </location>
</feature>
<gene>
    <name evidence="3" type="ORF">SDJN03_12233</name>
</gene>
<organism evidence="3 4">
    <name type="scientific">Cucurbita argyrosperma subsp. sororia</name>
    <dbReference type="NCBI Taxonomy" id="37648"/>
    <lineage>
        <taxon>Eukaryota</taxon>
        <taxon>Viridiplantae</taxon>
        <taxon>Streptophyta</taxon>
        <taxon>Embryophyta</taxon>
        <taxon>Tracheophyta</taxon>
        <taxon>Spermatophyta</taxon>
        <taxon>Magnoliopsida</taxon>
        <taxon>eudicotyledons</taxon>
        <taxon>Gunneridae</taxon>
        <taxon>Pentapetalae</taxon>
        <taxon>rosids</taxon>
        <taxon>fabids</taxon>
        <taxon>Cucurbitales</taxon>
        <taxon>Cucurbitaceae</taxon>
        <taxon>Cucurbiteae</taxon>
        <taxon>Cucurbita</taxon>
    </lineage>
</organism>
<keyword evidence="4" id="KW-1185">Reference proteome</keyword>
<sequence length="632" mass="70541">MRFGCRLSDCICERLFPFGIHELDKFSETFMDGDLWDWPYDQGFSYSDAGESSYSVESGWQADFYFGYGRDVIEENAMNEKYCVQVLKILIRKAASEIDDLEEDLVLLQCGLAWTESRNQFEACCNALREKIDVLHNSIKSWRRSDKINTVDQLPLHTQPAEKLFEILKPFLGEGREQDDGQDQHATVSSQGTDTSMQLVGPFCETSSISGIKVKSEEMEVKSIFPAVYSTPNGSVQKHQENDVCKKEIKAEISIEGVSSNVLVTEENLKSVSKVKIEEAEELRINNSCKSRKLKSASNVGGECRLLNARKHGKSVLDNTDPDVPRQSDGFSGNKRSFDTISSSPASYPKSGNCNTEDKLIDFLLRKKKNKSDGVSILPESNGSAPSCSSSNTKEKVDCDLRFLDTKKTGTFDSLNLPTMLLSKLQNQQGNGLLTTQTKETDKFLLDDYQKVENVCHEKSYSNMDHKPKEFTEKGRSKSHTPISKAKKHRKPGAVGDNACLDLPLEPCQLRVEKQDCALDTEKNLGPSSQNKGTSKMLVGQELIDVTSVNDISSSDQIKPDNSGTGENKQTKACAATTDDRIAEILALLPSSDLKLKSLAELRIIAKEHNLTKYHKLRKRVLLDLLVQKLLE</sequence>
<feature type="region of interest" description="Disordered" evidence="2">
    <location>
        <begin position="175"/>
        <end position="194"/>
    </location>
</feature>
<comment type="caution">
    <text evidence="3">The sequence shown here is derived from an EMBL/GenBank/DDBJ whole genome shotgun (WGS) entry which is preliminary data.</text>
</comment>
<evidence type="ECO:0000313" key="4">
    <source>
        <dbReference type="Proteomes" id="UP000685013"/>
    </source>
</evidence>
<feature type="region of interest" description="Disordered" evidence="2">
    <location>
        <begin position="315"/>
        <end position="353"/>
    </location>
</feature>
<evidence type="ECO:0000313" key="3">
    <source>
        <dbReference type="EMBL" id="KAG6595680.1"/>
    </source>
</evidence>
<proteinExistence type="predicted"/>
<evidence type="ECO:0008006" key="5">
    <source>
        <dbReference type="Google" id="ProtNLM"/>
    </source>
</evidence>
<feature type="compositionally biased region" description="Polar residues" evidence="2">
    <location>
        <begin position="551"/>
        <end position="568"/>
    </location>
</feature>
<reference evidence="3 4" key="1">
    <citation type="journal article" date="2021" name="Hortic Res">
        <title>The domestication of Cucurbita argyrosperma as revealed by the genome of its wild relative.</title>
        <authorList>
            <person name="Barrera-Redondo J."/>
            <person name="Sanchez-de la Vega G."/>
            <person name="Aguirre-Liguori J.A."/>
            <person name="Castellanos-Morales G."/>
            <person name="Gutierrez-Guerrero Y.T."/>
            <person name="Aguirre-Dugua X."/>
            <person name="Aguirre-Planter E."/>
            <person name="Tenaillon M.I."/>
            <person name="Lira-Saade R."/>
            <person name="Eguiarte L.E."/>
        </authorList>
    </citation>
    <scope>NUCLEOTIDE SEQUENCE [LARGE SCALE GENOMIC DNA]</scope>
    <source>
        <strain evidence="3">JBR-2021</strain>
    </source>
</reference>
<protein>
    <recommendedName>
        <fullName evidence="5">Rho termination factor N-terminal domain-containing protein</fullName>
    </recommendedName>
</protein>
<dbReference type="EMBL" id="JAGKQH010000007">
    <property type="protein sequence ID" value="KAG6595680.1"/>
    <property type="molecule type" value="Genomic_DNA"/>
</dbReference>